<protein>
    <submittedName>
        <fullName evidence="1">Uncharacterized protein</fullName>
    </submittedName>
</protein>
<dbReference type="EMBL" id="MQTW01004090">
    <property type="protein sequence ID" value="RYC76657.1"/>
    <property type="molecule type" value="Genomic_DNA"/>
</dbReference>
<organism evidence="1 2">
    <name type="scientific">Fusarium oxysporum f. sp. narcissi</name>
    <dbReference type="NCBI Taxonomy" id="451672"/>
    <lineage>
        <taxon>Eukaryota</taxon>
        <taxon>Fungi</taxon>
        <taxon>Dikarya</taxon>
        <taxon>Ascomycota</taxon>
        <taxon>Pezizomycotina</taxon>
        <taxon>Sordariomycetes</taxon>
        <taxon>Hypocreomycetidae</taxon>
        <taxon>Hypocreales</taxon>
        <taxon>Nectriaceae</taxon>
        <taxon>Fusarium</taxon>
        <taxon>Fusarium oxysporum species complex</taxon>
    </lineage>
</organism>
<proteinExistence type="predicted"/>
<evidence type="ECO:0000313" key="2">
    <source>
        <dbReference type="Proteomes" id="UP000290540"/>
    </source>
</evidence>
<name>A0A4Q2UYV9_FUSOX</name>
<reference evidence="1 2" key="1">
    <citation type="submission" date="2016-12" db="EMBL/GenBank/DDBJ databases">
        <title>Draft genome sequence of Fusarium oxysporum causing rot on Narcissus.</title>
        <authorList>
            <person name="Armitage A.D."/>
            <person name="Taylor A."/>
            <person name="Clarkson J.P."/>
            <person name="Harrison R.J."/>
            <person name="Jackson A.C."/>
        </authorList>
    </citation>
    <scope>NUCLEOTIDE SEQUENCE [LARGE SCALE GENOMIC DNA]</scope>
    <source>
        <strain evidence="1 2">N139</strain>
    </source>
</reference>
<comment type="caution">
    <text evidence="1">The sequence shown here is derived from an EMBL/GenBank/DDBJ whole genome shotgun (WGS) entry which is preliminary data.</text>
</comment>
<sequence>MEVNGDTLAGLLIGLSWGSSDLSLDLRYATGVAFNSGWSSYSHPLRGRDKMFQSLWSRVP</sequence>
<gene>
    <name evidence="1" type="ORF">BFJ63_vAg20466</name>
</gene>
<dbReference type="Proteomes" id="UP000290540">
    <property type="component" value="Unassembled WGS sequence"/>
</dbReference>
<evidence type="ECO:0000313" key="1">
    <source>
        <dbReference type="EMBL" id="RYC76657.1"/>
    </source>
</evidence>
<accession>A0A4Q2UYV9</accession>
<dbReference type="AlphaFoldDB" id="A0A4Q2UYV9"/>